<feature type="domain" description="Aspartokinase ACT" evidence="10">
    <location>
        <begin position="437"/>
        <end position="494"/>
    </location>
</feature>
<dbReference type="InterPro" id="IPR001048">
    <property type="entry name" value="Asp/Glu/Uridylate_kinase"/>
</dbReference>
<organism evidence="11 12">
    <name type="scientific">Perkinsus olseni</name>
    <name type="common">Perkinsus atlanticus</name>
    <dbReference type="NCBI Taxonomy" id="32597"/>
    <lineage>
        <taxon>Eukaryota</taxon>
        <taxon>Sar</taxon>
        <taxon>Alveolata</taxon>
        <taxon>Perkinsozoa</taxon>
        <taxon>Perkinsea</taxon>
        <taxon>Perkinsida</taxon>
        <taxon>Perkinsidae</taxon>
        <taxon>Perkinsus</taxon>
    </lineage>
</organism>
<dbReference type="CDD" id="cd04921">
    <property type="entry name" value="ACT_AKi-HSDH-ThrA-like_1"/>
    <property type="match status" value="1"/>
</dbReference>
<dbReference type="UniPathway" id="UPA00051">
    <property type="reaction ID" value="UER00462"/>
</dbReference>
<comment type="pathway">
    <text evidence="8">Amino-acid biosynthesis; L-methionine biosynthesis via de novo pathway; L-homoserine from L-aspartate: step 1/3.</text>
</comment>
<dbReference type="InterPro" id="IPR036393">
    <property type="entry name" value="AceGlu_kinase-like_sf"/>
</dbReference>
<dbReference type="NCBIfam" id="TIGR00657">
    <property type="entry name" value="asp_kinases"/>
    <property type="match status" value="1"/>
</dbReference>
<evidence type="ECO:0000256" key="1">
    <source>
        <dbReference type="ARBA" id="ARBA00022679"/>
    </source>
</evidence>
<keyword evidence="1 7" id="KW-0808">Transferase</keyword>
<gene>
    <name evidence="11" type="primary">AKHSDH2</name>
    <name evidence="11" type="ORF">FOZ60_005552</name>
</gene>
<dbReference type="InterPro" id="IPR018042">
    <property type="entry name" value="Aspartate_kinase_CS"/>
</dbReference>
<dbReference type="GO" id="GO:0005524">
    <property type="term" value="F:ATP binding"/>
    <property type="evidence" value="ECO:0007669"/>
    <property type="project" value="UniProtKB-KW"/>
</dbReference>
<dbReference type="EMBL" id="JABANP010000230">
    <property type="protein sequence ID" value="KAF4686215.1"/>
    <property type="molecule type" value="Genomic_DNA"/>
</dbReference>
<keyword evidence="5" id="KW-0521">NADP</keyword>
<dbReference type="EC" id="2.7.2.4" evidence="7"/>
<dbReference type="PANTHER" id="PTHR43070">
    <property type="match status" value="1"/>
</dbReference>
<dbReference type="SUPFAM" id="SSF53633">
    <property type="entry name" value="Carbamate kinase-like"/>
    <property type="match status" value="1"/>
</dbReference>
<dbReference type="OrthoDB" id="5548170at2759"/>
<comment type="catalytic activity">
    <reaction evidence="6 7">
        <text>L-aspartate + ATP = 4-phospho-L-aspartate + ADP</text>
        <dbReference type="Rhea" id="RHEA:23776"/>
        <dbReference type="ChEBI" id="CHEBI:29991"/>
        <dbReference type="ChEBI" id="CHEBI:30616"/>
        <dbReference type="ChEBI" id="CHEBI:57535"/>
        <dbReference type="ChEBI" id="CHEBI:456216"/>
        <dbReference type="EC" id="2.7.2.4"/>
    </reaction>
</comment>
<dbReference type="UniPathway" id="UPA00034">
    <property type="reaction ID" value="UER00015"/>
</dbReference>
<comment type="pathway">
    <text evidence="8">Amino-acid biosynthesis; L-lysine biosynthesis via DAP pathway; (S)-tetrahydrodipicolinate from L-aspartate: step 1/4.</text>
</comment>
<evidence type="ECO:0000259" key="10">
    <source>
        <dbReference type="Pfam" id="PF22468"/>
    </source>
</evidence>
<dbReference type="Gene3D" id="3.30.2130.10">
    <property type="entry name" value="VC0802-like"/>
    <property type="match status" value="2"/>
</dbReference>
<dbReference type="InterPro" id="IPR045865">
    <property type="entry name" value="ACT-like_dom_sf"/>
</dbReference>
<dbReference type="PANTHER" id="PTHR43070:SF5">
    <property type="entry name" value="HOMOSERINE DEHYDROGENASE"/>
    <property type="match status" value="1"/>
</dbReference>
<keyword evidence="8" id="KW-0028">Amino-acid biosynthesis</keyword>
<protein>
    <recommendedName>
        <fullName evidence="7">Aspartokinase</fullName>
        <ecNumber evidence="7">2.7.2.4</ecNumber>
    </recommendedName>
</protein>
<evidence type="ECO:0000256" key="7">
    <source>
        <dbReference type="RuleBase" id="RU003448"/>
    </source>
</evidence>
<dbReference type="AlphaFoldDB" id="A0A7J6NQX9"/>
<evidence type="ECO:0000256" key="2">
    <source>
        <dbReference type="ARBA" id="ARBA00022741"/>
    </source>
</evidence>
<evidence type="ECO:0000256" key="5">
    <source>
        <dbReference type="ARBA" id="ARBA00022857"/>
    </source>
</evidence>
<dbReference type="Pfam" id="PF22468">
    <property type="entry name" value="ACT_9"/>
    <property type="match status" value="2"/>
</dbReference>
<dbReference type="GO" id="GO:0004072">
    <property type="term" value="F:aspartate kinase activity"/>
    <property type="evidence" value="ECO:0007669"/>
    <property type="project" value="UniProtKB-EC"/>
</dbReference>
<dbReference type="GO" id="GO:0009090">
    <property type="term" value="P:homoserine biosynthetic process"/>
    <property type="evidence" value="ECO:0007669"/>
    <property type="project" value="TreeGrafter"/>
</dbReference>
<dbReference type="SUPFAM" id="SSF55021">
    <property type="entry name" value="ACT-like"/>
    <property type="match status" value="2"/>
</dbReference>
<keyword evidence="3 7" id="KW-0418">Kinase</keyword>
<evidence type="ECO:0000313" key="12">
    <source>
        <dbReference type="Proteomes" id="UP000541610"/>
    </source>
</evidence>
<dbReference type="InterPro" id="IPR011147">
    <property type="entry name" value="Bifunc_Aspkin/hSer_DH"/>
</dbReference>
<feature type="domain" description="Aspartokinase ACT" evidence="10">
    <location>
        <begin position="355"/>
        <end position="415"/>
    </location>
</feature>
<name>A0A7J6NQX9_PEROL</name>
<dbReference type="Proteomes" id="UP000541610">
    <property type="component" value="Unassembled WGS sequence"/>
</dbReference>
<dbReference type="UniPathway" id="UPA00050">
    <property type="reaction ID" value="UER00461"/>
</dbReference>
<dbReference type="FunFam" id="3.30.2130.10:FF:000001">
    <property type="entry name" value="Bifunctional aspartokinase/homoserine dehydrogenase"/>
    <property type="match status" value="1"/>
</dbReference>
<comment type="caution">
    <text evidence="11">The sequence shown here is derived from an EMBL/GenBank/DDBJ whole genome shotgun (WGS) entry which is preliminary data.</text>
</comment>
<dbReference type="Pfam" id="PF00696">
    <property type="entry name" value="AA_kinase"/>
    <property type="match status" value="1"/>
</dbReference>
<reference evidence="11 12" key="1">
    <citation type="submission" date="2020-04" db="EMBL/GenBank/DDBJ databases">
        <title>Perkinsus olseni comparative genomics.</title>
        <authorList>
            <person name="Bogema D.R."/>
        </authorList>
    </citation>
    <scope>NUCLEOTIDE SEQUENCE [LARGE SCALE GENOMIC DNA]</scope>
    <source>
        <strain evidence="11">00978-12</strain>
    </source>
</reference>
<feature type="domain" description="Aspartate/glutamate/uridylate kinase" evidence="9">
    <location>
        <begin position="28"/>
        <end position="315"/>
    </location>
</feature>
<evidence type="ECO:0000256" key="6">
    <source>
        <dbReference type="ARBA" id="ARBA00047872"/>
    </source>
</evidence>
<dbReference type="Gene3D" id="3.40.1160.10">
    <property type="entry name" value="Acetylglutamate kinase-like"/>
    <property type="match status" value="1"/>
</dbReference>
<accession>A0A7J6NQX9</accession>
<dbReference type="InterPro" id="IPR005260">
    <property type="entry name" value="Asp_kin_monofn"/>
</dbReference>
<sequence length="504" mass="53579">MAGDDQLPAAIGRGDILSAEDQDGAWSVHKFGGTSMGSPEAIWEVADIIAHELRVTGGEGRIAAVVSAMSGVTNSLCELCGLAQRRVEWEAALETIKARHFECIAGNLDHFPEYEQEFDKDAKKISCCLDSVRAVGVCPQPFYDVVMGYGELWSARILCGILKRIGVRATVVDGRKIIYLEEGSDRVDWERSGMKMAEVEREAMEFEVVIITGFVASEASGAPTTLKRNGSDLSASIIARLLSDQSSRGACRRLTIWTDVDGVFSGDPRSVGNAEMLESLSYSEAAEMAWFGAKVLHPKTMAPCIGKDIPIVLRNTFNRACAGTLITSLPTPPGSPCRHQLSAKAVSVMKGICLVNVEGCGMIGVTGLASRLFGAVGEAGVNVIMITQASSEHSVCFAIRTCDREKCVVAIEHAFYREMCLYHDFGVTTTTGLAILAMVGDGMVRSIGILGRAATALASARVNICAIAQGSSERNITLVVAEDDAEAGVAALHESGCCGNGKPS</sequence>
<dbReference type="GO" id="GO:0009088">
    <property type="term" value="P:threonine biosynthetic process"/>
    <property type="evidence" value="ECO:0007669"/>
    <property type="project" value="UniProtKB-UniPathway"/>
</dbReference>
<evidence type="ECO:0000259" key="9">
    <source>
        <dbReference type="Pfam" id="PF00696"/>
    </source>
</evidence>
<dbReference type="GO" id="GO:0009089">
    <property type="term" value="P:lysine biosynthetic process via diaminopimelate"/>
    <property type="evidence" value="ECO:0007669"/>
    <property type="project" value="UniProtKB-UniPathway"/>
</dbReference>
<keyword evidence="4" id="KW-0067">ATP-binding</keyword>
<dbReference type="PIRSF" id="PIRSF000726">
    <property type="entry name" value="Asp_kin"/>
    <property type="match status" value="1"/>
</dbReference>
<comment type="pathway">
    <text evidence="8">Amino-acid biosynthesis; L-threonine biosynthesis; L-threonine from L-aspartate: step 1/5.</text>
</comment>
<dbReference type="GO" id="GO:0004412">
    <property type="term" value="F:homoserine dehydrogenase activity"/>
    <property type="evidence" value="ECO:0007669"/>
    <property type="project" value="InterPro"/>
</dbReference>
<keyword evidence="2" id="KW-0547">Nucleotide-binding</keyword>
<dbReference type="InterPro" id="IPR001341">
    <property type="entry name" value="Asp_kinase"/>
</dbReference>
<evidence type="ECO:0000313" key="11">
    <source>
        <dbReference type="EMBL" id="KAF4686215.1"/>
    </source>
</evidence>
<evidence type="ECO:0000256" key="8">
    <source>
        <dbReference type="RuleBase" id="RU004249"/>
    </source>
</evidence>
<comment type="similarity">
    <text evidence="7">Belongs to the aspartokinase family.</text>
</comment>
<dbReference type="InterPro" id="IPR054352">
    <property type="entry name" value="ACT_Aspartokinase"/>
</dbReference>
<evidence type="ECO:0000256" key="3">
    <source>
        <dbReference type="ARBA" id="ARBA00022777"/>
    </source>
</evidence>
<evidence type="ECO:0000256" key="4">
    <source>
        <dbReference type="ARBA" id="ARBA00022840"/>
    </source>
</evidence>
<dbReference type="CDD" id="cd04892">
    <property type="entry name" value="ACT_AK-like_2"/>
    <property type="match status" value="1"/>
</dbReference>
<dbReference type="PROSITE" id="PS00324">
    <property type="entry name" value="ASPARTOKINASE"/>
    <property type="match status" value="1"/>
</dbReference>
<proteinExistence type="inferred from homology"/>